<evidence type="ECO:0000313" key="4">
    <source>
        <dbReference type="Proteomes" id="UP000749311"/>
    </source>
</evidence>
<evidence type="ECO:0000256" key="1">
    <source>
        <dbReference type="ARBA" id="ARBA00022679"/>
    </source>
</evidence>
<accession>A0ABX0SH10</accession>
<organism evidence="3 4">
    <name type="scientific">Brooklawnia cerclae</name>
    <dbReference type="NCBI Taxonomy" id="349934"/>
    <lineage>
        <taxon>Bacteria</taxon>
        <taxon>Bacillati</taxon>
        <taxon>Actinomycetota</taxon>
        <taxon>Actinomycetes</taxon>
        <taxon>Propionibacteriales</taxon>
        <taxon>Propionibacteriaceae</taxon>
        <taxon>Brooklawnia</taxon>
    </lineage>
</organism>
<sequence length="259" mass="28574">MRPAQLDGLTTARFTLSFRGDEHGAVFGCLSTSDLPEERLDQLAGRWLHHTELERYAKLPLVRRKSSFLLGRLLAKTAVRGSGVEGDPRDIAIDSGIFGQPVLRDSGTAFRLTLSHTDGLLCAVVSDPGVPFGIDVERFVDDRVPSLRQALSGDFDRFAASRGLLSEEHFAFVLWTQKESVGKATNIGLTSPMSTYDISRFEWPVPGRIHAEFSNLTQFACETCCSERFAVSFAYPRLGALNRHLDELLADAEEAVGWA</sequence>
<dbReference type="EMBL" id="JAAMOZ010000001">
    <property type="protein sequence ID" value="NIH56618.1"/>
    <property type="molecule type" value="Genomic_DNA"/>
</dbReference>
<keyword evidence="4" id="KW-1185">Reference proteome</keyword>
<dbReference type="SUPFAM" id="SSF56214">
    <property type="entry name" value="4'-phosphopantetheinyl transferase"/>
    <property type="match status" value="2"/>
</dbReference>
<reference evidence="3 4" key="1">
    <citation type="submission" date="2020-02" db="EMBL/GenBank/DDBJ databases">
        <title>Sequencing the genomes of 1000 actinobacteria strains.</title>
        <authorList>
            <person name="Klenk H.-P."/>
        </authorList>
    </citation>
    <scope>NUCLEOTIDE SEQUENCE [LARGE SCALE GENOMIC DNA]</scope>
    <source>
        <strain evidence="3 4">DSM 19609</strain>
    </source>
</reference>
<keyword evidence="1 3" id="KW-0808">Transferase</keyword>
<evidence type="ECO:0000259" key="2">
    <source>
        <dbReference type="Pfam" id="PF01648"/>
    </source>
</evidence>
<comment type="caution">
    <text evidence="3">The sequence shown here is derived from an EMBL/GenBank/DDBJ whole genome shotgun (WGS) entry which is preliminary data.</text>
</comment>
<gene>
    <name evidence="3" type="ORF">FB473_001263</name>
</gene>
<dbReference type="InterPro" id="IPR008278">
    <property type="entry name" value="4-PPantetheinyl_Trfase_dom"/>
</dbReference>
<dbReference type="RefSeq" id="WP_167165697.1">
    <property type="nucleotide sequence ID" value="NZ_BAAAOO010000015.1"/>
</dbReference>
<dbReference type="GO" id="GO:0016740">
    <property type="term" value="F:transferase activity"/>
    <property type="evidence" value="ECO:0007669"/>
    <property type="project" value="UniProtKB-KW"/>
</dbReference>
<proteinExistence type="predicted"/>
<dbReference type="Pfam" id="PF01648">
    <property type="entry name" value="ACPS"/>
    <property type="match status" value="1"/>
</dbReference>
<feature type="domain" description="4'-phosphopantetheinyl transferase" evidence="2">
    <location>
        <begin position="132"/>
        <end position="209"/>
    </location>
</feature>
<name>A0ABX0SH10_9ACTN</name>
<protein>
    <submittedName>
        <fullName evidence="3">Phosphopantetheinyl transferase</fullName>
    </submittedName>
</protein>
<dbReference type="Proteomes" id="UP000749311">
    <property type="component" value="Unassembled WGS sequence"/>
</dbReference>
<dbReference type="Gene3D" id="3.90.470.20">
    <property type="entry name" value="4'-phosphopantetheinyl transferase domain"/>
    <property type="match status" value="2"/>
</dbReference>
<evidence type="ECO:0000313" key="3">
    <source>
        <dbReference type="EMBL" id="NIH56618.1"/>
    </source>
</evidence>
<dbReference type="InterPro" id="IPR037143">
    <property type="entry name" value="4-PPantetheinyl_Trfase_dom_sf"/>
</dbReference>